<dbReference type="PANTHER" id="PTHR34300">
    <property type="entry name" value="QUEUOSINE PRECURSOR TRANSPORTER-RELATED"/>
    <property type="match status" value="1"/>
</dbReference>
<proteinExistence type="inferred from homology"/>
<sequence length="203" mass="22493">MINLGLVSSALYIASQLIANVLSTKIVLIPFFNLAVDGGTVIYPLTFTLRDFVHKTWGKNNARQLVIIAAALNLLMVALFWLIGKMTPDPAWPFQQAYEQILLPVGRIVLASIFAQIVSELIDTEIFSAVYKKLNDLMATFLSNLAGLIIDSLIFGTIAFLGVLPLKTVMEIIFINIVIKFILSTLSVPTIKLVPRRVDFDQI</sequence>
<feature type="transmembrane region" description="Helical" evidence="1">
    <location>
        <begin position="65"/>
        <end position="84"/>
    </location>
</feature>
<name>A0A1G1Y1X5_9BACT</name>
<comment type="similarity">
    <text evidence="1">Belongs to the vitamin uptake transporter (VUT/ECF) (TC 2.A.88) family. Q precursor transporter subfamily.</text>
</comment>
<dbReference type="InterPro" id="IPR003744">
    <property type="entry name" value="YhhQ"/>
</dbReference>
<dbReference type="NCBIfam" id="TIGR00697">
    <property type="entry name" value="queuosine precursor transporter"/>
    <property type="match status" value="1"/>
</dbReference>
<comment type="caution">
    <text evidence="2">The sequence shown here is derived from an EMBL/GenBank/DDBJ whole genome shotgun (WGS) entry which is preliminary data.</text>
</comment>
<feature type="transmembrane region" description="Helical" evidence="1">
    <location>
        <begin position="104"/>
        <end position="122"/>
    </location>
</feature>
<accession>A0A1G1Y1X5</accession>
<organism evidence="2 3">
    <name type="scientific">Candidatus Buchananbacteria bacterium RIFCSPHIGHO2_01_FULL_44_11</name>
    <dbReference type="NCBI Taxonomy" id="1797535"/>
    <lineage>
        <taxon>Bacteria</taxon>
        <taxon>Candidatus Buchananiibacteriota</taxon>
    </lineage>
</organism>
<comment type="subcellular location">
    <subcellularLocation>
        <location evidence="1">Cell membrane</location>
        <topology evidence="1">Multi-pass membrane protein</topology>
    </subcellularLocation>
</comment>
<reference evidence="2 3" key="1">
    <citation type="journal article" date="2016" name="Nat. Commun.">
        <title>Thousands of microbial genomes shed light on interconnected biogeochemical processes in an aquifer system.</title>
        <authorList>
            <person name="Anantharaman K."/>
            <person name="Brown C.T."/>
            <person name="Hug L.A."/>
            <person name="Sharon I."/>
            <person name="Castelle C.J."/>
            <person name="Probst A.J."/>
            <person name="Thomas B.C."/>
            <person name="Singh A."/>
            <person name="Wilkins M.J."/>
            <person name="Karaoz U."/>
            <person name="Brodie E.L."/>
            <person name="Williams K.H."/>
            <person name="Hubbard S.S."/>
            <person name="Banfield J.F."/>
        </authorList>
    </citation>
    <scope>NUCLEOTIDE SEQUENCE [LARGE SCALE GENOMIC DNA]</scope>
</reference>
<dbReference type="Proteomes" id="UP000178240">
    <property type="component" value="Unassembled WGS sequence"/>
</dbReference>
<dbReference type="GO" id="GO:0005886">
    <property type="term" value="C:plasma membrane"/>
    <property type="evidence" value="ECO:0007669"/>
    <property type="project" value="UniProtKB-SubCell"/>
</dbReference>
<comment type="function">
    <text evidence="1">Involved in the import of queuosine (Q) precursors, required for Q precursor salvage.</text>
</comment>
<feature type="transmembrane region" description="Helical" evidence="1">
    <location>
        <begin position="29"/>
        <end position="53"/>
    </location>
</feature>
<protein>
    <recommendedName>
        <fullName evidence="1">Probable queuosine precursor transporter</fullName>
        <shortName evidence="1">Q precursor transporter</shortName>
    </recommendedName>
</protein>
<dbReference type="EMBL" id="MHIE01000005">
    <property type="protein sequence ID" value="OGY46329.1"/>
    <property type="molecule type" value="Genomic_DNA"/>
</dbReference>
<keyword evidence="1" id="KW-1003">Cell membrane</keyword>
<dbReference type="Pfam" id="PF02592">
    <property type="entry name" value="Vut_1"/>
    <property type="match status" value="1"/>
</dbReference>
<dbReference type="STRING" id="1797535.A2744_01790"/>
<keyword evidence="1" id="KW-1133">Transmembrane helix</keyword>
<evidence type="ECO:0000313" key="3">
    <source>
        <dbReference type="Proteomes" id="UP000178240"/>
    </source>
</evidence>
<evidence type="ECO:0000256" key="1">
    <source>
        <dbReference type="HAMAP-Rule" id="MF_02088"/>
    </source>
</evidence>
<dbReference type="PANTHER" id="PTHR34300:SF2">
    <property type="entry name" value="QUEUOSINE PRECURSOR TRANSPORTER-RELATED"/>
    <property type="match status" value="1"/>
</dbReference>
<keyword evidence="1" id="KW-0813">Transport</keyword>
<dbReference type="HAMAP" id="MF_02088">
    <property type="entry name" value="Q_prec_transport"/>
    <property type="match status" value="1"/>
</dbReference>
<evidence type="ECO:0000313" key="2">
    <source>
        <dbReference type="EMBL" id="OGY46329.1"/>
    </source>
</evidence>
<feature type="transmembrane region" description="Helical" evidence="1">
    <location>
        <begin position="142"/>
        <end position="166"/>
    </location>
</feature>
<gene>
    <name evidence="2" type="ORF">A2744_01790</name>
</gene>
<dbReference type="AlphaFoldDB" id="A0A1G1Y1X5"/>
<dbReference type="GO" id="GO:0022857">
    <property type="term" value="F:transmembrane transporter activity"/>
    <property type="evidence" value="ECO:0007669"/>
    <property type="project" value="UniProtKB-UniRule"/>
</dbReference>
<feature type="transmembrane region" description="Helical" evidence="1">
    <location>
        <begin position="172"/>
        <end position="194"/>
    </location>
</feature>
<keyword evidence="1" id="KW-0472">Membrane</keyword>
<keyword evidence="1" id="KW-0812">Transmembrane</keyword>